<keyword evidence="1" id="KW-0472">Membrane</keyword>
<evidence type="ECO:0000256" key="1">
    <source>
        <dbReference type="SAM" id="Phobius"/>
    </source>
</evidence>
<feature type="transmembrane region" description="Helical" evidence="1">
    <location>
        <begin position="59"/>
        <end position="78"/>
    </location>
</feature>
<keyword evidence="3" id="KW-1185">Reference proteome</keyword>
<dbReference type="AlphaFoldDB" id="A0A439DQA2"/>
<proteinExistence type="predicted"/>
<feature type="transmembrane region" description="Helical" evidence="1">
    <location>
        <begin position="90"/>
        <end position="112"/>
    </location>
</feature>
<protein>
    <submittedName>
        <fullName evidence="2">Uncharacterized protein</fullName>
    </submittedName>
</protein>
<comment type="caution">
    <text evidence="2">The sequence shown here is derived from an EMBL/GenBank/DDBJ whole genome shotgun (WGS) entry which is preliminary data.</text>
</comment>
<gene>
    <name evidence="2" type="ORF">MELE44368_24570</name>
</gene>
<keyword evidence="1" id="KW-1133">Transmembrane helix</keyword>
<dbReference type="EMBL" id="ATDN01000029">
    <property type="protein sequence ID" value="RWA17905.1"/>
    <property type="molecule type" value="Genomic_DNA"/>
</dbReference>
<organism evidence="2 3">
    <name type="scientific">Mycolicibacterium elephantis DSM 44368</name>
    <dbReference type="NCBI Taxonomy" id="1335622"/>
    <lineage>
        <taxon>Bacteria</taxon>
        <taxon>Bacillati</taxon>
        <taxon>Actinomycetota</taxon>
        <taxon>Actinomycetes</taxon>
        <taxon>Mycobacteriales</taxon>
        <taxon>Mycobacteriaceae</taxon>
        <taxon>Mycolicibacterium</taxon>
    </lineage>
</organism>
<evidence type="ECO:0000313" key="2">
    <source>
        <dbReference type="EMBL" id="RWA17905.1"/>
    </source>
</evidence>
<name>A0A439DQA2_9MYCO</name>
<accession>A0A439DQA2</accession>
<evidence type="ECO:0000313" key="3">
    <source>
        <dbReference type="Proteomes" id="UP000287177"/>
    </source>
</evidence>
<reference evidence="2 3" key="1">
    <citation type="submission" date="2013-06" db="EMBL/GenBank/DDBJ databases">
        <title>The draft sequence of the Mycobacterium elephantis genome.</title>
        <authorList>
            <person name="Pettersson F.B."/>
            <person name="Das S."/>
            <person name="Dasgupta S."/>
            <person name="Bhattacharya A."/>
            <person name="Kirsebom L.A."/>
        </authorList>
    </citation>
    <scope>NUCLEOTIDE SEQUENCE [LARGE SCALE GENOMIC DNA]</scope>
    <source>
        <strain evidence="2 3">DSM 44368</strain>
    </source>
</reference>
<dbReference type="RefSeq" id="WP_128109881.1">
    <property type="nucleotide sequence ID" value="NZ_ATDN01000029.1"/>
</dbReference>
<keyword evidence="1" id="KW-0812">Transmembrane</keyword>
<dbReference type="Proteomes" id="UP000287177">
    <property type="component" value="Unassembled WGS sequence"/>
</dbReference>
<feature type="transmembrane region" description="Helical" evidence="1">
    <location>
        <begin position="21"/>
        <end position="39"/>
    </location>
</feature>
<sequence>MRQNQGELRHVDSNVREAVRHTVIVGAIGVAFLVTAAVWMSTCSGSTADTVACGAPQRALLALGAPAILLFGALFAFFRTYQAWRKRESFWAWQGAGWLLLTLMLLVVTMSVPPQGGTYRVGEAMQSTDYQDLDEVPAPVAKTTAALARNAVHLATVLRDDQYPPYQ</sequence>